<evidence type="ECO:0000256" key="6">
    <source>
        <dbReference type="PROSITE-ProRule" id="PRU10141"/>
    </source>
</evidence>
<evidence type="ECO:0000256" key="5">
    <source>
        <dbReference type="ARBA" id="ARBA00022840"/>
    </source>
</evidence>
<feature type="binding site" evidence="6">
    <location>
        <position position="51"/>
    </location>
    <ligand>
        <name>ATP</name>
        <dbReference type="ChEBI" id="CHEBI:30616"/>
    </ligand>
</feature>
<keyword evidence="4 10" id="KW-0418">Kinase</keyword>
<feature type="compositionally biased region" description="Polar residues" evidence="7">
    <location>
        <begin position="621"/>
        <end position="631"/>
    </location>
</feature>
<dbReference type="AlphaFoldDB" id="A0A1X2GU52"/>
<feature type="compositionally biased region" description="Polar residues" evidence="7">
    <location>
        <begin position="531"/>
        <end position="540"/>
    </location>
</feature>
<dbReference type="EMBL" id="MCGT01000003">
    <property type="protein sequence ID" value="ORX61509.1"/>
    <property type="molecule type" value="Genomic_DNA"/>
</dbReference>
<dbReference type="STRING" id="101127.A0A1X2GU52"/>
<feature type="region of interest" description="Disordered" evidence="7">
    <location>
        <begin position="552"/>
        <end position="681"/>
    </location>
</feature>
<evidence type="ECO:0000313" key="11">
    <source>
        <dbReference type="Proteomes" id="UP000242146"/>
    </source>
</evidence>
<organism evidence="10 11">
    <name type="scientific">Hesseltinella vesiculosa</name>
    <dbReference type="NCBI Taxonomy" id="101127"/>
    <lineage>
        <taxon>Eukaryota</taxon>
        <taxon>Fungi</taxon>
        <taxon>Fungi incertae sedis</taxon>
        <taxon>Mucoromycota</taxon>
        <taxon>Mucoromycotina</taxon>
        <taxon>Mucoromycetes</taxon>
        <taxon>Mucorales</taxon>
        <taxon>Cunninghamellaceae</taxon>
        <taxon>Hesseltinella</taxon>
    </lineage>
</organism>
<dbReference type="GO" id="GO:0005524">
    <property type="term" value="F:ATP binding"/>
    <property type="evidence" value="ECO:0007669"/>
    <property type="project" value="UniProtKB-UniRule"/>
</dbReference>
<dbReference type="PROSITE" id="PS00107">
    <property type="entry name" value="PROTEIN_KINASE_ATP"/>
    <property type="match status" value="1"/>
</dbReference>
<evidence type="ECO:0000256" key="3">
    <source>
        <dbReference type="ARBA" id="ARBA00022741"/>
    </source>
</evidence>
<dbReference type="PANTHER" id="PTHR24355">
    <property type="entry name" value="G PROTEIN-COUPLED RECEPTOR KINASE/RIBOSOMAL PROTEIN S6 KINASE"/>
    <property type="match status" value="1"/>
</dbReference>
<dbReference type="GO" id="GO:0001664">
    <property type="term" value="F:G protein-coupled receptor binding"/>
    <property type="evidence" value="ECO:0007669"/>
    <property type="project" value="TreeGrafter"/>
</dbReference>
<proteinExistence type="predicted"/>
<gene>
    <name evidence="10" type="ORF">DM01DRAFT_1332110</name>
</gene>
<keyword evidence="2" id="KW-0808">Transferase</keyword>
<dbReference type="OrthoDB" id="354826at2759"/>
<accession>A0A1X2GU52</accession>
<evidence type="ECO:0000256" key="1">
    <source>
        <dbReference type="ARBA" id="ARBA00022527"/>
    </source>
</evidence>
<dbReference type="SUPFAM" id="SSF56112">
    <property type="entry name" value="Protein kinase-like (PK-like)"/>
    <property type="match status" value="1"/>
</dbReference>
<dbReference type="FunFam" id="3.30.200.20:FF:000354">
    <property type="entry name" value="AGC/YANK protein kinase"/>
    <property type="match status" value="1"/>
</dbReference>
<dbReference type="InterPro" id="IPR008271">
    <property type="entry name" value="Ser/Thr_kinase_AS"/>
</dbReference>
<sequence length="681" mass="76059">MGAVCCRESSLDFDSEIDLSHFALLRSVGKGAFGKVRVVQHKRTKQLFALKYINKERCIHMRAVENIISERRILERVNFGLIVNLRYAFQDDENLFMVLDLMLGGDLRFHLDRLGVMPESYVQFYAAQVALSLRYLHSRHIVHRDLKPDNILLNQEGHAHLTDFNIAVQFSDTKPLTSVAGSMAYMAPEVLAKRGYFATVDWWSLGVVCFELMTGKRPFRGKTNEALQQAILHDGVNFPDSAHLSNDAKDFIHGLLTRDINKRLGVGDKGFRRLMAHSWLKHIEWDRLDTKEAVPPFTPDSKRANFDPTHELEEILLEDNPLKVRKRAQPKRSANSNLNASFKSHASDVVFNENASPERQLMEERFLTFDYTKPEENERRKAEMEQARWTRKMAKTGGRGGRTNHTPARSTSRRVNNGTYHRSATEVISQKPATPLSASDILKLEELERMKRANQLHTNDSSQNVTTPAKRGQEWRPPSGILPASPTPANITINPAPLSSELSPISATSTSPTSGPSSAPKPYNGRHHASDSSTALSHQHQALLARDEFILKAGGTPPPAQPPSAHVYSPPMNSPHHANLHSPPKPQPSPYYNHSHRRQSSDSSYQMPPHSPDNVHLPLMTPSSTSISTRADSPLPPQKWMYDANTLPPIPSSAVPIALSSAPLPPPTSPPPPIPTSRAYS</sequence>
<dbReference type="GO" id="GO:0009966">
    <property type="term" value="P:regulation of signal transduction"/>
    <property type="evidence" value="ECO:0007669"/>
    <property type="project" value="TreeGrafter"/>
</dbReference>
<feature type="region of interest" description="Disordered" evidence="7">
    <location>
        <begin position="391"/>
        <end position="432"/>
    </location>
</feature>
<dbReference type="FunFam" id="1.10.510.10:FF:000469">
    <property type="entry name" value="Serine/threonine-protein kinase 32B"/>
    <property type="match status" value="1"/>
</dbReference>
<dbReference type="PANTHER" id="PTHR24355:SF30">
    <property type="entry name" value="SERINE_THREONINE-PROTEIN KINASE 32B ISOFORM X1"/>
    <property type="match status" value="1"/>
</dbReference>
<dbReference type="InterPro" id="IPR000719">
    <property type="entry name" value="Prot_kinase_dom"/>
</dbReference>
<feature type="compositionally biased region" description="Pro residues" evidence="7">
    <location>
        <begin position="663"/>
        <end position="675"/>
    </location>
</feature>
<feature type="region of interest" description="Disordered" evidence="7">
    <location>
        <begin position="453"/>
        <end position="540"/>
    </location>
</feature>
<feature type="domain" description="AGC-kinase C-terminal" evidence="9">
    <location>
        <begin position="281"/>
        <end position="381"/>
    </location>
</feature>
<keyword evidence="11" id="KW-1185">Reference proteome</keyword>
<evidence type="ECO:0000256" key="7">
    <source>
        <dbReference type="SAM" id="MobiDB-lite"/>
    </source>
</evidence>
<dbReference type="GO" id="GO:0004703">
    <property type="term" value="F:G protein-coupled receptor kinase activity"/>
    <property type="evidence" value="ECO:0007669"/>
    <property type="project" value="TreeGrafter"/>
</dbReference>
<keyword evidence="1" id="KW-0723">Serine/threonine-protein kinase</keyword>
<dbReference type="InterPro" id="IPR000961">
    <property type="entry name" value="AGC-kinase_C"/>
</dbReference>
<evidence type="ECO:0000259" key="9">
    <source>
        <dbReference type="PROSITE" id="PS51285"/>
    </source>
</evidence>
<dbReference type="GO" id="GO:0007186">
    <property type="term" value="P:G protein-coupled receptor signaling pathway"/>
    <property type="evidence" value="ECO:0007669"/>
    <property type="project" value="TreeGrafter"/>
</dbReference>
<protein>
    <submittedName>
        <fullName evidence="10">Kinase-like protein</fullName>
    </submittedName>
</protein>
<keyword evidence="3 6" id="KW-0547">Nucleotide-binding</keyword>
<dbReference type="Gene3D" id="1.10.510.10">
    <property type="entry name" value="Transferase(Phosphotransferase) domain 1"/>
    <property type="match status" value="1"/>
</dbReference>
<keyword evidence="5 6" id="KW-0067">ATP-binding</keyword>
<comment type="caution">
    <text evidence="10">The sequence shown here is derived from an EMBL/GenBank/DDBJ whole genome shotgun (WGS) entry which is preliminary data.</text>
</comment>
<dbReference type="Proteomes" id="UP000242146">
    <property type="component" value="Unassembled WGS sequence"/>
</dbReference>
<dbReference type="PROSITE" id="PS50011">
    <property type="entry name" value="PROTEIN_KINASE_DOM"/>
    <property type="match status" value="1"/>
</dbReference>
<evidence type="ECO:0000259" key="8">
    <source>
        <dbReference type="PROSITE" id="PS50011"/>
    </source>
</evidence>
<dbReference type="PROSITE" id="PS00108">
    <property type="entry name" value="PROTEIN_KINASE_ST"/>
    <property type="match status" value="1"/>
</dbReference>
<dbReference type="PROSITE" id="PS51285">
    <property type="entry name" value="AGC_KINASE_CTER"/>
    <property type="match status" value="1"/>
</dbReference>
<feature type="compositionally biased region" description="Polar residues" evidence="7">
    <location>
        <begin position="403"/>
        <end position="432"/>
    </location>
</feature>
<reference evidence="10 11" key="1">
    <citation type="submission" date="2016-07" db="EMBL/GenBank/DDBJ databases">
        <title>Pervasive Adenine N6-methylation of Active Genes in Fungi.</title>
        <authorList>
            <consortium name="DOE Joint Genome Institute"/>
            <person name="Mondo S.J."/>
            <person name="Dannebaum R.O."/>
            <person name="Kuo R.C."/>
            <person name="Labutti K."/>
            <person name="Haridas S."/>
            <person name="Kuo A."/>
            <person name="Salamov A."/>
            <person name="Ahrendt S.R."/>
            <person name="Lipzen A."/>
            <person name="Sullivan W."/>
            <person name="Andreopoulos W.B."/>
            <person name="Clum A."/>
            <person name="Lindquist E."/>
            <person name="Daum C."/>
            <person name="Ramamoorthy G.K."/>
            <person name="Gryganskyi A."/>
            <person name="Culley D."/>
            <person name="Magnuson J.K."/>
            <person name="James T.Y."/>
            <person name="O'Malley M.A."/>
            <person name="Stajich J.E."/>
            <person name="Spatafora J.W."/>
            <person name="Visel A."/>
            <person name="Grigoriev I.V."/>
        </authorList>
    </citation>
    <scope>NUCLEOTIDE SEQUENCE [LARGE SCALE GENOMIC DNA]</scope>
    <source>
        <strain evidence="10 11">NRRL 3301</strain>
    </source>
</reference>
<feature type="domain" description="Protein kinase" evidence="8">
    <location>
        <begin position="22"/>
        <end position="280"/>
    </location>
</feature>
<name>A0A1X2GU52_9FUNG</name>
<feature type="compositionally biased region" description="Low complexity" evidence="7">
    <location>
        <begin position="503"/>
        <end position="522"/>
    </location>
</feature>
<evidence type="ECO:0000256" key="4">
    <source>
        <dbReference type="ARBA" id="ARBA00022777"/>
    </source>
</evidence>
<feature type="compositionally biased region" description="Polar residues" evidence="7">
    <location>
        <begin position="455"/>
        <end position="467"/>
    </location>
</feature>
<feature type="compositionally biased region" description="Low complexity" evidence="7">
    <location>
        <begin position="652"/>
        <end position="662"/>
    </location>
</feature>
<dbReference type="SMART" id="SM00220">
    <property type="entry name" value="S_TKc"/>
    <property type="match status" value="1"/>
</dbReference>
<dbReference type="InterPro" id="IPR011009">
    <property type="entry name" value="Kinase-like_dom_sf"/>
</dbReference>
<dbReference type="CDD" id="cd05578">
    <property type="entry name" value="STKc_Yank1"/>
    <property type="match status" value="1"/>
</dbReference>
<evidence type="ECO:0000256" key="2">
    <source>
        <dbReference type="ARBA" id="ARBA00022679"/>
    </source>
</evidence>
<dbReference type="Gene3D" id="3.30.200.20">
    <property type="entry name" value="Phosphorylase Kinase, domain 1"/>
    <property type="match status" value="1"/>
</dbReference>
<dbReference type="Pfam" id="PF00069">
    <property type="entry name" value="Pkinase"/>
    <property type="match status" value="1"/>
</dbReference>
<dbReference type="InterPro" id="IPR017441">
    <property type="entry name" value="Protein_kinase_ATP_BS"/>
</dbReference>
<evidence type="ECO:0000313" key="10">
    <source>
        <dbReference type="EMBL" id="ORX61509.1"/>
    </source>
</evidence>